<dbReference type="InterPro" id="IPR000601">
    <property type="entry name" value="PKD_dom"/>
</dbReference>
<dbReference type="InterPro" id="IPR006644">
    <property type="entry name" value="Cadg"/>
</dbReference>
<evidence type="ECO:0000256" key="1">
    <source>
        <dbReference type="SAM" id="MobiDB-lite"/>
    </source>
</evidence>
<dbReference type="Pfam" id="PF22352">
    <property type="entry name" value="K319L-like_PKD"/>
    <property type="match status" value="3"/>
</dbReference>
<feature type="compositionally biased region" description="Polar residues" evidence="1">
    <location>
        <begin position="304"/>
        <end position="315"/>
    </location>
</feature>
<dbReference type="Gene3D" id="2.60.40.10">
    <property type="entry name" value="Immunoglobulins"/>
    <property type="match status" value="3"/>
</dbReference>
<dbReference type="RefSeq" id="WP_085213110.1">
    <property type="nucleotide sequence ID" value="NZ_FXAM01000001.1"/>
</dbReference>
<keyword evidence="2" id="KW-0732">Signal</keyword>
<dbReference type="EMBL" id="FXAM01000001">
    <property type="protein sequence ID" value="SMF95139.1"/>
    <property type="molecule type" value="Genomic_DNA"/>
</dbReference>
<organism evidence="4 5">
    <name type="scientific">Methylomagnum ishizawai</name>
    <dbReference type="NCBI Taxonomy" id="1760988"/>
    <lineage>
        <taxon>Bacteria</taxon>
        <taxon>Pseudomonadati</taxon>
        <taxon>Pseudomonadota</taxon>
        <taxon>Gammaproteobacteria</taxon>
        <taxon>Methylococcales</taxon>
        <taxon>Methylococcaceae</taxon>
        <taxon>Methylomagnum</taxon>
    </lineage>
</organism>
<dbReference type="PROSITE" id="PS50093">
    <property type="entry name" value="PKD"/>
    <property type="match status" value="1"/>
</dbReference>
<dbReference type="PANTHER" id="PTHR46182">
    <property type="entry name" value="FI19480P1"/>
    <property type="match status" value="1"/>
</dbReference>
<dbReference type="STRING" id="1760988.SAMN02949497_2485"/>
<feature type="chain" id="PRO_5012961118" evidence="2">
    <location>
        <begin position="24"/>
        <end position="656"/>
    </location>
</feature>
<dbReference type="GO" id="GO:0016020">
    <property type="term" value="C:membrane"/>
    <property type="evidence" value="ECO:0007669"/>
    <property type="project" value="InterPro"/>
</dbReference>
<evidence type="ECO:0000313" key="4">
    <source>
        <dbReference type="EMBL" id="SMF95139.1"/>
    </source>
</evidence>
<dbReference type="AlphaFoldDB" id="A0A1Y6CWU4"/>
<dbReference type="InterPro" id="IPR022409">
    <property type="entry name" value="PKD/Chitinase_dom"/>
</dbReference>
<sequence>MKYHWTGLLTGAFCWTLAGTATASTLNDGVTLGGSGIPSPGDTLVVIVDTAAGASPNQGKTLLVNTHWRYSDLVQGNAVPQFDLSADPNYLAISQDPLTFNLVAAYALYQNPDNGKANLDQNGVELPFDDSIDGNAQWGLVASGTAADIFSTDVNDLNNTLNNGVQSYWNAVNTALAAAGATPTAGTDTVLIGPDDAAAWDAASWNNLGGSGIVVGNADGTGNTAIAGAGTEGQVFWITNPSLQPGNPNAITPLGTIQLTQAGQLVYVPAGGEPPPPPTNHPPEPKIAAPDTAVTGTPVALDGSASTDPDRNNTLSYAWTQTGGPATVNLGGADTATASFKATAIGDYSFSLTVTDNHGASASASVTVTLTPPVNHPPVANATPAQATVNTGTLVTLDGGTSTDPDAGDSLAYRWEWVSGPATPVLNGADSASARFKAEVVGAYVFKLTVIDNHGASASATATITVDPNHAPVARASADARVGQGAAVVLDGSGSSDPDGDALVYAWIPLAGPTTARPDPADAAVARFTAAAPGIYRFKLIVADGLGADASTEIQVKAGPGVVLNAPTTWLAGRAQTIAITGFQLGNKAKVALRFSPDGRRFKPLARVSLKKGTYLWKPGKRDITRQGVIQACQDIKNPASCDEVSNISVQAIPGG</sequence>
<dbReference type="InterPro" id="IPR035986">
    <property type="entry name" value="PKD_dom_sf"/>
</dbReference>
<keyword evidence="5" id="KW-1185">Reference proteome</keyword>
<dbReference type="InterPro" id="IPR013783">
    <property type="entry name" value="Ig-like_fold"/>
</dbReference>
<dbReference type="InterPro" id="IPR029865">
    <property type="entry name" value="KIAA0319-like"/>
</dbReference>
<dbReference type="GO" id="GO:0031410">
    <property type="term" value="C:cytoplasmic vesicle"/>
    <property type="evidence" value="ECO:0007669"/>
    <property type="project" value="TreeGrafter"/>
</dbReference>
<evidence type="ECO:0000313" key="5">
    <source>
        <dbReference type="Proteomes" id="UP000192923"/>
    </source>
</evidence>
<dbReference type="SUPFAM" id="SSF49299">
    <property type="entry name" value="PKD domain"/>
    <property type="match status" value="3"/>
</dbReference>
<dbReference type="CDD" id="cd00146">
    <property type="entry name" value="PKD"/>
    <property type="match status" value="1"/>
</dbReference>
<proteinExistence type="predicted"/>
<evidence type="ECO:0000256" key="2">
    <source>
        <dbReference type="SAM" id="SignalP"/>
    </source>
</evidence>
<protein>
    <submittedName>
        <fullName evidence="4">REJ domain-containing protein</fullName>
    </submittedName>
</protein>
<gene>
    <name evidence="4" type="ORF">SAMN02949497_2485</name>
</gene>
<dbReference type="PANTHER" id="PTHR46182:SF2">
    <property type="entry name" value="FI19480P1"/>
    <property type="match status" value="1"/>
</dbReference>
<dbReference type="Proteomes" id="UP000192923">
    <property type="component" value="Unassembled WGS sequence"/>
</dbReference>
<reference evidence="4 5" key="1">
    <citation type="submission" date="2016-12" db="EMBL/GenBank/DDBJ databases">
        <authorList>
            <person name="Song W.-J."/>
            <person name="Kurnit D.M."/>
        </authorList>
    </citation>
    <scope>NUCLEOTIDE SEQUENCE [LARGE SCALE GENOMIC DNA]</scope>
    <source>
        <strain evidence="4 5">175</strain>
    </source>
</reference>
<dbReference type="SMART" id="SM00089">
    <property type="entry name" value="PKD"/>
    <property type="match status" value="3"/>
</dbReference>
<evidence type="ECO:0000259" key="3">
    <source>
        <dbReference type="PROSITE" id="PS50093"/>
    </source>
</evidence>
<feature type="domain" description="PKD" evidence="3">
    <location>
        <begin position="282"/>
        <end position="369"/>
    </location>
</feature>
<name>A0A1Y6CWU4_9GAMM</name>
<accession>A0A1Y6CWU4</accession>
<feature type="region of interest" description="Disordered" evidence="1">
    <location>
        <begin position="271"/>
        <end position="315"/>
    </location>
</feature>
<dbReference type="SMART" id="SM00736">
    <property type="entry name" value="CADG"/>
    <property type="match status" value="1"/>
</dbReference>
<feature type="compositionally biased region" description="Pro residues" evidence="1">
    <location>
        <begin position="272"/>
        <end position="282"/>
    </location>
</feature>
<dbReference type="OrthoDB" id="5574464at2"/>
<feature type="signal peptide" evidence="2">
    <location>
        <begin position="1"/>
        <end position="23"/>
    </location>
</feature>